<feature type="transmembrane region" description="Helical" evidence="1">
    <location>
        <begin position="94"/>
        <end position="117"/>
    </location>
</feature>
<keyword evidence="1" id="KW-0472">Membrane</keyword>
<dbReference type="RefSeq" id="WP_379794144.1">
    <property type="nucleotide sequence ID" value="NZ_JBHLUD010000006.1"/>
</dbReference>
<keyword evidence="4" id="KW-1185">Reference proteome</keyword>
<gene>
    <name evidence="3" type="ORF">ACFFH7_18885</name>
</gene>
<dbReference type="Pfam" id="PF02698">
    <property type="entry name" value="DUF218"/>
    <property type="match status" value="1"/>
</dbReference>
<dbReference type="PANTHER" id="PTHR30336">
    <property type="entry name" value="INNER MEMBRANE PROTEIN, PROBABLE PERMEASE"/>
    <property type="match status" value="1"/>
</dbReference>
<dbReference type="InterPro" id="IPR051599">
    <property type="entry name" value="Cell_Envelope_Assoc"/>
</dbReference>
<dbReference type="Gene3D" id="3.40.50.620">
    <property type="entry name" value="HUPs"/>
    <property type="match status" value="1"/>
</dbReference>
<protein>
    <submittedName>
        <fullName evidence="3">ElyC/SanA/YdcF family protein</fullName>
    </submittedName>
</protein>
<accession>A0ABV6MTH0</accession>
<dbReference type="CDD" id="cd06259">
    <property type="entry name" value="YdcF-like"/>
    <property type="match status" value="1"/>
</dbReference>
<feature type="transmembrane region" description="Helical" evidence="1">
    <location>
        <begin position="123"/>
        <end position="151"/>
    </location>
</feature>
<dbReference type="EMBL" id="JBHLUD010000006">
    <property type="protein sequence ID" value="MFC0543575.1"/>
    <property type="molecule type" value="Genomic_DNA"/>
</dbReference>
<feature type="transmembrane region" description="Helical" evidence="1">
    <location>
        <begin position="30"/>
        <end position="49"/>
    </location>
</feature>
<keyword evidence="1" id="KW-1133">Transmembrane helix</keyword>
<dbReference type="PANTHER" id="PTHR30336:SF18">
    <property type="entry name" value="MEMBRANE PROTEIN"/>
    <property type="match status" value="1"/>
</dbReference>
<organism evidence="3 4">
    <name type="scientific">Kutzneria chonburiensis</name>
    <dbReference type="NCBI Taxonomy" id="1483604"/>
    <lineage>
        <taxon>Bacteria</taxon>
        <taxon>Bacillati</taxon>
        <taxon>Actinomycetota</taxon>
        <taxon>Actinomycetes</taxon>
        <taxon>Pseudonocardiales</taxon>
        <taxon>Pseudonocardiaceae</taxon>
        <taxon>Kutzneria</taxon>
    </lineage>
</organism>
<feature type="transmembrane region" description="Helical" evidence="1">
    <location>
        <begin position="6"/>
        <end position="23"/>
    </location>
</feature>
<dbReference type="InterPro" id="IPR003848">
    <property type="entry name" value="DUF218"/>
</dbReference>
<proteinExistence type="predicted"/>
<comment type="caution">
    <text evidence="3">The sequence shown here is derived from an EMBL/GenBank/DDBJ whole genome shotgun (WGS) entry which is preliminary data.</text>
</comment>
<feature type="transmembrane region" description="Helical" evidence="1">
    <location>
        <begin position="55"/>
        <end position="82"/>
    </location>
</feature>
<name>A0ABV6MTH0_9PSEU</name>
<evidence type="ECO:0000256" key="1">
    <source>
        <dbReference type="SAM" id="Phobius"/>
    </source>
</evidence>
<dbReference type="Proteomes" id="UP001589810">
    <property type="component" value="Unassembled WGS sequence"/>
</dbReference>
<evidence type="ECO:0000259" key="2">
    <source>
        <dbReference type="Pfam" id="PF02698"/>
    </source>
</evidence>
<dbReference type="InterPro" id="IPR014729">
    <property type="entry name" value="Rossmann-like_a/b/a_fold"/>
</dbReference>
<sequence length="335" mass="36982">MNTVVWLAFGLGWTLVFLISFLIDRRRLRNGVYLVFALFFLSFAGLGAARSVSPWLAVVPLALLAIGVPLTTVALTVFLFVNGFTMIRREGLRLSSVLTTLAGLVIVAFFGLTLLAVGSENRFLISAFIGIGGMLFYISFVFCCFLLYSVFYGRVRQRRDVDFVVVLGAGLIRGEVSKLLAGRLDRGRQVWERVRGRGGAPLMITSGGQGADEPVSEARAMADYLISTGVPAEAIRLEDKSTTTLENLTFSRRIMLADKPDYRCTIVTSNYHVLRAALYARRAKVNGQVLGAPTARYFWPNAFLREFVAVLVENRWKNIVLCLMFGAVGLIGLVK</sequence>
<evidence type="ECO:0000313" key="4">
    <source>
        <dbReference type="Proteomes" id="UP001589810"/>
    </source>
</evidence>
<evidence type="ECO:0000313" key="3">
    <source>
        <dbReference type="EMBL" id="MFC0543575.1"/>
    </source>
</evidence>
<feature type="domain" description="DUF218" evidence="2">
    <location>
        <begin position="162"/>
        <end position="306"/>
    </location>
</feature>
<reference evidence="3 4" key="1">
    <citation type="submission" date="2024-09" db="EMBL/GenBank/DDBJ databases">
        <authorList>
            <person name="Sun Q."/>
            <person name="Mori K."/>
        </authorList>
    </citation>
    <scope>NUCLEOTIDE SEQUENCE [LARGE SCALE GENOMIC DNA]</scope>
    <source>
        <strain evidence="3 4">TBRC 1432</strain>
    </source>
</reference>
<keyword evidence="1" id="KW-0812">Transmembrane</keyword>